<dbReference type="EMBL" id="FQXM01000002">
    <property type="protein sequence ID" value="SHH14762.1"/>
    <property type="molecule type" value="Genomic_DNA"/>
</dbReference>
<dbReference type="SUPFAM" id="SSF55186">
    <property type="entry name" value="ThrRS/AlaRS common domain"/>
    <property type="match status" value="1"/>
</dbReference>
<dbReference type="STRING" id="1121316.SAMN02745207_00163"/>
<keyword evidence="2" id="KW-1185">Reference proteome</keyword>
<dbReference type="RefSeq" id="WP_073335999.1">
    <property type="nucleotide sequence ID" value="NZ_FQXM01000002.1"/>
</dbReference>
<sequence length="316" mass="35999">MAISLLHESLMYSMYFAPRGKKRLLLLGHQIAQRYLSPLDKLVGFVGDAGAGKSLLIKGMFPGLELTSDDEGVNVRPLPLLDQDNQNKFFSPHTYHIDVRFESAFTQMHVLADAVKQAIKEEKRVIIEHFELIYPFLEMNAEILIGIGEEVIVTRPSIFGPQPKDISDIVVKSLKYRKMAHTAEDLTSMVLEKEFGIPRCEEHSDVQHGFVLEFNEKPLIDIQALEDSVKKYIEEKMDVCYLDDKHISIGSGFNHVCTGPRIHVKNTEEIENFQLVKDFKYDPLTKVYSLIGLIGPKVRVDLKNIEEINGLKNIQF</sequence>
<evidence type="ECO:0000313" key="2">
    <source>
        <dbReference type="Proteomes" id="UP000184447"/>
    </source>
</evidence>
<organism evidence="1 2">
    <name type="scientific">Clostridium grantii DSM 8605</name>
    <dbReference type="NCBI Taxonomy" id="1121316"/>
    <lineage>
        <taxon>Bacteria</taxon>
        <taxon>Bacillati</taxon>
        <taxon>Bacillota</taxon>
        <taxon>Clostridia</taxon>
        <taxon>Eubacteriales</taxon>
        <taxon>Clostridiaceae</taxon>
        <taxon>Clostridium</taxon>
    </lineage>
</organism>
<dbReference type="GO" id="GO:0000166">
    <property type="term" value="F:nucleotide binding"/>
    <property type="evidence" value="ECO:0007669"/>
    <property type="project" value="InterPro"/>
</dbReference>
<dbReference type="AlphaFoldDB" id="A0A1M5QKV2"/>
<dbReference type="Proteomes" id="UP000184447">
    <property type="component" value="Unassembled WGS sequence"/>
</dbReference>
<proteinExistence type="predicted"/>
<name>A0A1M5QKV2_9CLOT</name>
<gene>
    <name evidence="1" type="ORF">SAMN02745207_00163</name>
</gene>
<accession>A0A1M5QKV2</accession>
<evidence type="ECO:0000313" key="1">
    <source>
        <dbReference type="EMBL" id="SHH14762.1"/>
    </source>
</evidence>
<protein>
    <recommendedName>
        <fullName evidence="3">Alanine-tRNA synthetase second additional domain-containing protein</fullName>
    </recommendedName>
</protein>
<dbReference type="InterPro" id="IPR018163">
    <property type="entry name" value="Thr/Ala-tRNA-synth_IIc_edit"/>
</dbReference>
<dbReference type="Gene3D" id="3.30.980.10">
    <property type="entry name" value="Threonyl-trna Synthetase, Chain A, domain 2"/>
    <property type="match status" value="1"/>
</dbReference>
<dbReference type="OrthoDB" id="9789120at2"/>
<reference evidence="1 2" key="1">
    <citation type="submission" date="2016-11" db="EMBL/GenBank/DDBJ databases">
        <authorList>
            <person name="Jaros S."/>
            <person name="Januszkiewicz K."/>
            <person name="Wedrychowicz H."/>
        </authorList>
    </citation>
    <scope>NUCLEOTIDE SEQUENCE [LARGE SCALE GENOMIC DNA]</scope>
    <source>
        <strain evidence="1 2">DSM 8605</strain>
    </source>
</reference>
<evidence type="ECO:0008006" key="3">
    <source>
        <dbReference type="Google" id="ProtNLM"/>
    </source>
</evidence>